<comment type="pathway">
    <text evidence="10">Lipid metabolism; fatty acid biosynthesis.</text>
</comment>
<dbReference type="EC" id="2.3.1.180" evidence="10"/>
<evidence type="ECO:0000256" key="2">
    <source>
        <dbReference type="ARBA" id="ARBA00022490"/>
    </source>
</evidence>
<evidence type="ECO:0000256" key="10">
    <source>
        <dbReference type="HAMAP-Rule" id="MF_01815"/>
    </source>
</evidence>
<dbReference type="InterPro" id="IPR004655">
    <property type="entry name" value="FabH"/>
</dbReference>
<evidence type="ECO:0000256" key="1">
    <source>
        <dbReference type="ARBA" id="ARBA00008642"/>
    </source>
</evidence>
<comment type="catalytic activity">
    <reaction evidence="10">
        <text>malonyl-[ACP] + acetyl-CoA + H(+) = 3-oxobutanoyl-[ACP] + CO2 + CoA</text>
        <dbReference type="Rhea" id="RHEA:12080"/>
        <dbReference type="Rhea" id="RHEA-COMP:9623"/>
        <dbReference type="Rhea" id="RHEA-COMP:9625"/>
        <dbReference type="ChEBI" id="CHEBI:15378"/>
        <dbReference type="ChEBI" id="CHEBI:16526"/>
        <dbReference type="ChEBI" id="CHEBI:57287"/>
        <dbReference type="ChEBI" id="CHEBI:57288"/>
        <dbReference type="ChEBI" id="CHEBI:78449"/>
        <dbReference type="ChEBI" id="CHEBI:78450"/>
        <dbReference type="EC" id="2.3.1.180"/>
    </reaction>
</comment>
<evidence type="ECO:0000256" key="6">
    <source>
        <dbReference type="ARBA" id="ARBA00023098"/>
    </source>
</evidence>
<keyword evidence="3 10" id="KW-0444">Lipid biosynthesis</keyword>
<name>A0ABX7U0D9_STRCY</name>
<feature type="active site" evidence="10">
    <location>
        <position position="449"/>
    </location>
</feature>
<comment type="domain">
    <text evidence="10">The last Arg residue of the ACP-binding site is essential for the weak association between ACP/AcpP and FabH.</text>
</comment>
<reference evidence="12 13" key="1">
    <citation type="submission" date="2021-03" db="EMBL/GenBank/DDBJ databases">
        <title>Complete genome sequence of Streptomyces cyanogenus S136, producer of anticancer angucycline landomycin A.</title>
        <authorList>
            <person name="Hrab P."/>
            <person name="Ruckert C."/>
            <person name="Busche T."/>
            <person name="Ostash I."/>
            <person name="Kalinowski J."/>
            <person name="Fedorenko V."/>
            <person name="Yushchuk O."/>
            <person name="Ostash B."/>
        </authorList>
    </citation>
    <scope>NUCLEOTIDE SEQUENCE [LARGE SCALE GENOMIC DNA]</scope>
    <source>
        <strain evidence="12 13">S136</strain>
    </source>
</reference>
<dbReference type="EMBL" id="CP071839">
    <property type="protein sequence ID" value="QTE01559.1"/>
    <property type="molecule type" value="Genomic_DNA"/>
</dbReference>
<evidence type="ECO:0000256" key="9">
    <source>
        <dbReference type="ARBA" id="ARBA00023315"/>
    </source>
</evidence>
<feature type="domain" description="Malonyl-CoA:ACP transacylase (MAT)" evidence="11">
    <location>
        <begin position="1"/>
        <end position="317"/>
    </location>
</feature>
<proteinExistence type="inferred from homology"/>
<organism evidence="12 13">
    <name type="scientific">Streptomyces cyanogenus</name>
    <dbReference type="NCBI Taxonomy" id="80860"/>
    <lineage>
        <taxon>Bacteria</taxon>
        <taxon>Bacillati</taxon>
        <taxon>Actinomycetota</taxon>
        <taxon>Actinomycetes</taxon>
        <taxon>Kitasatosporales</taxon>
        <taxon>Streptomycetaceae</taxon>
        <taxon>Streptomyces</taxon>
    </lineage>
</organism>
<keyword evidence="8 10" id="KW-0511">Multifunctional enzyme</keyword>
<dbReference type="SMART" id="SM00827">
    <property type="entry name" value="PKS_AT"/>
    <property type="match status" value="1"/>
</dbReference>
<gene>
    <name evidence="12" type="primary">fabH5</name>
    <name evidence="10" type="synonym">fabH</name>
    <name evidence="12" type="ORF">S1361_29795</name>
</gene>
<dbReference type="GO" id="GO:0033818">
    <property type="term" value="F:beta-ketoacyl-acyl-carrier-protein synthase III activity"/>
    <property type="evidence" value="ECO:0007669"/>
    <property type="project" value="UniProtKB-EC"/>
</dbReference>
<evidence type="ECO:0000313" key="13">
    <source>
        <dbReference type="Proteomes" id="UP000663908"/>
    </source>
</evidence>
<dbReference type="SUPFAM" id="SSF52151">
    <property type="entry name" value="FabD/lysophospholipase-like"/>
    <property type="match status" value="1"/>
</dbReference>
<dbReference type="InterPro" id="IPR001227">
    <property type="entry name" value="Ac_transferase_dom_sf"/>
</dbReference>
<dbReference type="InterPro" id="IPR016039">
    <property type="entry name" value="Thiolase-like"/>
</dbReference>
<keyword evidence="4 10" id="KW-0808">Transferase</keyword>
<dbReference type="PANTHER" id="PTHR43091:SF1">
    <property type="entry name" value="BETA-KETOACYL-[ACYL-CARRIER-PROTEIN] SYNTHASE III, CHLOROPLASTIC"/>
    <property type="match status" value="1"/>
</dbReference>
<dbReference type="InterPro" id="IPR013747">
    <property type="entry name" value="ACP_syn_III_C"/>
</dbReference>
<dbReference type="CDD" id="cd00830">
    <property type="entry name" value="KAS_III"/>
    <property type="match status" value="1"/>
</dbReference>
<dbReference type="InterPro" id="IPR013751">
    <property type="entry name" value="ACP_syn_III_N"/>
</dbReference>
<keyword evidence="5 10" id="KW-0276">Fatty acid metabolism</keyword>
<dbReference type="Pfam" id="PF00698">
    <property type="entry name" value="Acyl_transf_1"/>
    <property type="match status" value="1"/>
</dbReference>
<protein>
    <recommendedName>
        <fullName evidence="10">Beta-ketoacyl-[acyl-carrier-protein] synthase III</fullName>
        <shortName evidence="10">Beta-ketoacyl-ACP synthase III</shortName>
        <shortName evidence="10">KAS III</shortName>
        <ecNumber evidence="10">2.3.1.180</ecNumber>
    </recommendedName>
    <alternativeName>
        <fullName evidence="10">3-oxoacyl-[acyl-carrier-protein] synthase 3</fullName>
    </alternativeName>
    <alternativeName>
        <fullName evidence="10">3-oxoacyl-[acyl-carrier-protein] synthase III</fullName>
    </alternativeName>
</protein>
<comment type="function">
    <text evidence="10">Catalyzes the condensation reaction of fatty acid synthesis by the addition to an acyl acceptor of two carbons from malonyl-ACP. Catalyzes the first condensation reaction which initiates fatty acid synthesis and may therefore play a role in governing the total rate of fatty acid production. Possesses both acetoacetyl-ACP synthase and acetyl transacylase activities. Its substrate specificity determines the biosynthesis of branched-chain and/or straight-chain of fatty acids.</text>
</comment>
<keyword evidence="7 10" id="KW-0275">Fatty acid biosynthesis</keyword>
<dbReference type="Pfam" id="PF08545">
    <property type="entry name" value="ACP_syn_III"/>
    <property type="match status" value="1"/>
</dbReference>
<evidence type="ECO:0000256" key="3">
    <source>
        <dbReference type="ARBA" id="ARBA00022516"/>
    </source>
</evidence>
<comment type="subcellular location">
    <subcellularLocation>
        <location evidence="10">Cytoplasm</location>
    </subcellularLocation>
</comment>
<keyword evidence="6 10" id="KW-0443">Lipid metabolism</keyword>
<feature type="active site" evidence="10">
    <location>
        <position position="419"/>
    </location>
</feature>
<dbReference type="SUPFAM" id="SSF53901">
    <property type="entry name" value="Thiolase-like"/>
    <property type="match status" value="1"/>
</dbReference>
<keyword evidence="2 10" id="KW-0963">Cytoplasm</keyword>
<keyword evidence="13" id="KW-1185">Reference proteome</keyword>
<dbReference type="Proteomes" id="UP000663908">
    <property type="component" value="Chromosome"/>
</dbReference>
<dbReference type="NCBIfam" id="TIGR00747">
    <property type="entry name" value="fabH"/>
    <property type="match status" value="1"/>
</dbReference>
<evidence type="ECO:0000259" key="11">
    <source>
        <dbReference type="SMART" id="SM00827"/>
    </source>
</evidence>
<feature type="region of interest" description="ACP-binding" evidence="10">
    <location>
        <begin position="420"/>
        <end position="424"/>
    </location>
</feature>
<evidence type="ECO:0000256" key="4">
    <source>
        <dbReference type="ARBA" id="ARBA00022679"/>
    </source>
</evidence>
<evidence type="ECO:0000256" key="7">
    <source>
        <dbReference type="ARBA" id="ARBA00023160"/>
    </source>
</evidence>
<feature type="active site" evidence="10">
    <location>
        <position position="294"/>
    </location>
</feature>
<comment type="similarity">
    <text evidence="1 10">Belongs to the thiolase-like superfamily. FabH family.</text>
</comment>
<evidence type="ECO:0000256" key="8">
    <source>
        <dbReference type="ARBA" id="ARBA00023268"/>
    </source>
</evidence>
<comment type="subunit">
    <text evidence="10">Homodimer.</text>
</comment>
<sequence length="493" mass="51716">MGHSVAEIAAVHVAGVFSLADACTLVAARARLMGRLPAGGAMASVEETEAEVAELPAARSDRVSIAAVDGPTSVSAPGVPLRPGSLSPYHSALGSSGGLKSRRRTTWWPRSRRFCLPLRHVVDRPLENGEGSLCGNGGRIDALLTGPARSGLVDSVNPARAAGSHVRKKRIPPRADEMRKQMTGSRVLAFGHYQPDKVLTNDDLARVVDTSDEWIQSRVGIKSRRIAADFESVADMAGKAAERALANADVRAADIDMVIVATCTAVDRSPNIAARVAHTIGVPAPAAIDVNTACSGFPHALALADQSIRVGSARRALVVGVEKLSDFTDWTDRTTCVLIGDGAGAAVLEACDEPEVSPVLWGSVPEMGEAVRIEAPSNTFSQAGQTVYRWTTTALPEIALKVCERAGVRPEELGGVVLHQANLRIIEPLARKIGAVNAVVARDVVESGNTSAASIPLALSKLIERGEIEKGSPVLLFAFGGGLTYAGQIIRCP</sequence>
<evidence type="ECO:0000313" key="12">
    <source>
        <dbReference type="EMBL" id="QTE01559.1"/>
    </source>
</evidence>
<dbReference type="Gene3D" id="3.40.47.10">
    <property type="match status" value="1"/>
</dbReference>
<dbReference type="InterPro" id="IPR016035">
    <property type="entry name" value="Acyl_Trfase/lysoPLipase"/>
</dbReference>
<evidence type="ECO:0000256" key="5">
    <source>
        <dbReference type="ARBA" id="ARBA00022832"/>
    </source>
</evidence>
<dbReference type="PANTHER" id="PTHR43091">
    <property type="entry name" value="3-OXOACYL-[ACYL-CARRIER-PROTEIN] SYNTHASE"/>
    <property type="match status" value="1"/>
</dbReference>
<dbReference type="NCBIfam" id="NF006829">
    <property type="entry name" value="PRK09352.1"/>
    <property type="match status" value="1"/>
</dbReference>
<dbReference type="Gene3D" id="3.40.366.10">
    <property type="entry name" value="Malonyl-Coenzyme A Acyl Carrier Protein, domain 2"/>
    <property type="match status" value="1"/>
</dbReference>
<dbReference type="InterPro" id="IPR014043">
    <property type="entry name" value="Acyl_transferase_dom"/>
</dbReference>
<keyword evidence="9 10" id="KW-0012">Acyltransferase</keyword>
<dbReference type="HAMAP" id="MF_01815">
    <property type="entry name" value="FabH"/>
    <property type="match status" value="1"/>
</dbReference>
<dbReference type="Pfam" id="PF08541">
    <property type="entry name" value="ACP_syn_III_C"/>
    <property type="match status" value="1"/>
</dbReference>
<accession>A0ABX7U0D9</accession>